<keyword evidence="2" id="KW-1185">Reference proteome</keyword>
<organism evidence="1 2">
    <name type="scientific">Acaryochloris marina (strain MBIC 11017)</name>
    <dbReference type="NCBI Taxonomy" id="329726"/>
    <lineage>
        <taxon>Bacteria</taxon>
        <taxon>Bacillati</taxon>
        <taxon>Cyanobacteriota</taxon>
        <taxon>Cyanophyceae</taxon>
        <taxon>Acaryochloridales</taxon>
        <taxon>Acaryochloridaceae</taxon>
        <taxon>Acaryochloris</taxon>
    </lineage>
</organism>
<reference evidence="1 2" key="1">
    <citation type="journal article" date="2008" name="Proc. Natl. Acad. Sci. U.S.A.">
        <title>Niche adaptation and genome expansion in the chlorophyll d-producing cyanobacterium Acaryochloris marina.</title>
        <authorList>
            <person name="Swingley W.D."/>
            <person name="Chen M."/>
            <person name="Cheung P.C."/>
            <person name="Conrad A.L."/>
            <person name="Dejesa L.C."/>
            <person name="Hao J."/>
            <person name="Honchak B.M."/>
            <person name="Karbach L.E."/>
            <person name="Kurdoglu A."/>
            <person name="Lahiri S."/>
            <person name="Mastrian S.D."/>
            <person name="Miyashita H."/>
            <person name="Page L."/>
            <person name="Ramakrishna P."/>
            <person name="Satoh S."/>
            <person name="Sattley W.M."/>
            <person name="Shimada Y."/>
            <person name="Taylor H.L."/>
            <person name="Tomo T."/>
            <person name="Tsuchiya T."/>
            <person name="Wang Z.T."/>
            <person name="Raymond J."/>
            <person name="Mimuro M."/>
            <person name="Blankenship R.E."/>
            <person name="Touchman J.W."/>
        </authorList>
    </citation>
    <scope>NUCLEOTIDE SEQUENCE [LARGE SCALE GENOMIC DNA]</scope>
    <source>
        <strain evidence="2">MBIC 11017</strain>
        <plasmid evidence="2">Plasmid pREB6</plasmid>
    </source>
</reference>
<dbReference type="AlphaFoldDB" id="A8ZQ32"/>
<dbReference type="EMBL" id="CP000843">
    <property type="protein sequence ID" value="ABW33133.1"/>
    <property type="molecule type" value="Genomic_DNA"/>
</dbReference>
<accession>A8ZQ32</accession>
<protein>
    <submittedName>
        <fullName evidence="1">Uncharacterized protein</fullName>
    </submittedName>
</protein>
<evidence type="ECO:0000313" key="1">
    <source>
        <dbReference type="EMBL" id="ABW33133.1"/>
    </source>
</evidence>
<proteinExistence type="predicted"/>
<evidence type="ECO:0000313" key="2">
    <source>
        <dbReference type="Proteomes" id="UP000000268"/>
    </source>
</evidence>
<dbReference type="OrthoDB" id="424127at2"/>
<dbReference type="KEGG" id="amr:AM1_F0049"/>
<keyword evidence="1" id="KW-0614">Plasmid</keyword>
<dbReference type="HOGENOM" id="CLU_133075_0_0_3"/>
<dbReference type="Proteomes" id="UP000000268">
    <property type="component" value="Plasmid pREB6"/>
</dbReference>
<name>A8ZQ32_ACAM1</name>
<dbReference type="RefSeq" id="WP_012168123.1">
    <property type="nucleotide sequence ID" value="NC_009931.1"/>
</dbReference>
<gene>
    <name evidence="1" type="ordered locus">AM1_F0049</name>
</gene>
<geneLocation type="plasmid" evidence="1 2">
    <name>pREB6</name>
</geneLocation>
<sequence length="156" mass="17515">MTDHPQPDWQQAFITTNLLVLGYNAWCGFLTGARGAVVCSLNSPQLGMTGESFPAHYISRARLAPFLNAWLAIPDTVILTHHHITSHILDVVDGYNPETDIILLLESGDLASFFYLRNLPISPPQSYEVVCKGWDEFKPIEPDYPKTQLFQNNLKS</sequence>